<dbReference type="EMBL" id="FN555004">
    <property type="protein sequence ID" value="CBG40333.1"/>
    <property type="molecule type" value="Genomic_DNA"/>
</dbReference>
<keyword evidence="2" id="KW-1185">Reference proteome</keyword>
<dbReference type="KEGG" id="hms:HMU10770"/>
<dbReference type="CAZy" id="GT82">
    <property type="family name" value="Glycosyltransferase Family 82"/>
</dbReference>
<accession>D3UIK9</accession>
<evidence type="ECO:0000313" key="1">
    <source>
        <dbReference type="EMBL" id="CBG40333.1"/>
    </source>
</evidence>
<dbReference type="AlphaFoldDB" id="D3UIK9"/>
<evidence type="ECO:0000313" key="2">
    <source>
        <dbReference type="Proteomes" id="UP000001522"/>
    </source>
</evidence>
<dbReference type="InterPro" id="IPR029044">
    <property type="entry name" value="Nucleotide-diphossugar_trans"/>
</dbReference>
<dbReference type="eggNOG" id="COG1083">
    <property type="taxonomic scope" value="Bacteria"/>
</dbReference>
<dbReference type="Pfam" id="PF06306">
    <property type="entry name" value="CgtA"/>
    <property type="match status" value="1"/>
</dbReference>
<dbReference type="GO" id="GO:0016740">
    <property type="term" value="F:transferase activity"/>
    <property type="evidence" value="ECO:0007669"/>
    <property type="project" value="UniProtKB-KW"/>
</dbReference>
<dbReference type="STRING" id="679897.HMU10770"/>
<protein>
    <submittedName>
        <fullName evidence="1">Putative beta-1,4-N-acetylgalactosaminyltransferase</fullName>
    </submittedName>
</protein>
<dbReference type="InterPro" id="IPR010446">
    <property type="entry name" value="GalNAc_Trfase_b"/>
</dbReference>
<organism evidence="1 2">
    <name type="scientific">Helicobacter mustelae (strain ATCC 43772 / CCUG 25715 / CIP 103759 / LMG 18044 / NCTC 12198 / R85-136P)</name>
    <name type="common">Campylobacter mustelae</name>
    <dbReference type="NCBI Taxonomy" id="679897"/>
    <lineage>
        <taxon>Bacteria</taxon>
        <taxon>Pseudomonadati</taxon>
        <taxon>Campylobacterota</taxon>
        <taxon>Epsilonproteobacteria</taxon>
        <taxon>Campylobacterales</taxon>
        <taxon>Helicobacteraceae</taxon>
        <taxon>Helicobacter</taxon>
    </lineage>
</organism>
<name>D3UIK9_HELM1</name>
<gene>
    <name evidence="1" type="ordered locus">HMU10770</name>
</gene>
<dbReference type="Proteomes" id="UP000001522">
    <property type="component" value="Chromosome"/>
</dbReference>
<dbReference type="SUPFAM" id="SSF53448">
    <property type="entry name" value="Nucleotide-diphospho-sugar transferases"/>
    <property type="match status" value="1"/>
</dbReference>
<keyword evidence="1" id="KW-0808">Transferase</keyword>
<sequence>MKKLLSQIKRCIKRNNTQQNLMLKDLDILTPKEVLKAIANHSKQWGGVPPLYQLDPRAMDPKSPLNPWAFIRVKNEEATLKASLESILPAIQRGVIGYNDCTDSSEEIILDFCNQNPSFKACKYPHEVMLENPRKQENMLHNYYRFVLSFIPKEEWMIKIDVDHIYNPAMLFQTFYIPQNITHAVVYPRVNFVMQEGEIYVQNNGVHGFIDGFDQLLVYNRGVDFVARKTSKKNQWINNTHTQDTLYSEQQVTQKHLCFIQAPLIQWHFPAVKARRNAFVKHLDLLSLEEFKQKNKKLLGSKIPDFMLDSQIIHMLYSRFLI</sequence>
<dbReference type="HOGENOM" id="CLU_065977_0_0_7"/>
<proteinExistence type="predicted"/>
<reference evidence="1 2" key="1">
    <citation type="journal article" date="2010" name="BMC Genomics">
        <title>Comparative genomics and proteomics of Helicobacter mustelae, an ulcerogenic and carcinogenic gastric pathogen.</title>
        <authorList>
            <person name="O'Toole P.W."/>
            <person name="Snelling W.J."/>
            <person name="Canchaya C."/>
            <person name="Forde B.M."/>
            <person name="Hardie K.R."/>
            <person name="Josenhans C."/>
            <person name="Graham R.L.J."/>
            <person name="McMullan G."/>
            <person name="Parkhill J."/>
            <person name="Belda E."/>
            <person name="Bentley S.D."/>
        </authorList>
    </citation>
    <scope>NUCLEOTIDE SEQUENCE [LARGE SCALE GENOMIC DNA]</scope>
    <source>
        <strain evidence="2">ATCC 43772 / LMG 18044 / NCTC 12198 / 12198</strain>
    </source>
</reference>